<evidence type="ECO:0000256" key="4">
    <source>
        <dbReference type="ARBA" id="ARBA00022729"/>
    </source>
</evidence>
<dbReference type="Proteomes" id="UP000623467">
    <property type="component" value="Unassembled WGS sequence"/>
</dbReference>
<keyword evidence="4" id="KW-0732">Signal</keyword>
<gene>
    <name evidence="6" type="ORF">MSAN_01447400</name>
</gene>
<dbReference type="GO" id="GO:0005576">
    <property type="term" value="C:extracellular region"/>
    <property type="evidence" value="ECO:0007669"/>
    <property type="project" value="UniProtKB-SubCell"/>
</dbReference>
<dbReference type="GO" id="GO:0016671">
    <property type="term" value="F:oxidoreductase activity, acting on a sulfur group of donors, disulfide as acceptor"/>
    <property type="evidence" value="ECO:0007669"/>
    <property type="project" value="InterPro"/>
</dbReference>
<keyword evidence="5" id="KW-0325">Glycoprotein</keyword>
<proteinExistence type="inferred from homology"/>
<accession>A0A8H6YC18</accession>
<dbReference type="PANTHER" id="PTHR13234:SF8">
    <property type="entry name" value="GAMMA-INTERFERON-INDUCIBLE LYSOSOMAL THIOL REDUCTASE"/>
    <property type="match status" value="1"/>
</dbReference>
<sequence length="141" mass="15173">MAPGECAGNVQQLCAAKYATPSAWWEFIQCQNAHGRFQVGVPDLTLECAHKAGIEWETGPVGSCAGVDGSGKGEEGIELLRESLLLGQGLGIQKSCTVLINRKKVCVHDGGWKECDGGHEVEDFVKRINDAYEDINAGRQN</sequence>
<dbReference type="OrthoDB" id="958254at2759"/>
<dbReference type="AlphaFoldDB" id="A0A8H6YC18"/>
<evidence type="ECO:0000256" key="2">
    <source>
        <dbReference type="ARBA" id="ARBA00005679"/>
    </source>
</evidence>
<evidence type="ECO:0000256" key="5">
    <source>
        <dbReference type="ARBA" id="ARBA00023180"/>
    </source>
</evidence>
<evidence type="ECO:0000256" key="3">
    <source>
        <dbReference type="ARBA" id="ARBA00022525"/>
    </source>
</evidence>
<comment type="caution">
    <text evidence="6">The sequence shown here is derived from an EMBL/GenBank/DDBJ whole genome shotgun (WGS) entry which is preliminary data.</text>
</comment>
<evidence type="ECO:0000313" key="6">
    <source>
        <dbReference type="EMBL" id="KAF7355310.1"/>
    </source>
</evidence>
<reference evidence="6" key="1">
    <citation type="submission" date="2020-05" db="EMBL/GenBank/DDBJ databases">
        <title>Mycena genomes resolve the evolution of fungal bioluminescence.</title>
        <authorList>
            <person name="Tsai I.J."/>
        </authorList>
    </citation>
    <scope>NUCLEOTIDE SEQUENCE</scope>
    <source>
        <strain evidence="6">160909Yilan</strain>
    </source>
</reference>
<evidence type="ECO:0000256" key="1">
    <source>
        <dbReference type="ARBA" id="ARBA00004613"/>
    </source>
</evidence>
<evidence type="ECO:0000313" key="7">
    <source>
        <dbReference type="Proteomes" id="UP000623467"/>
    </source>
</evidence>
<dbReference type="Pfam" id="PF03227">
    <property type="entry name" value="GILT"/>
    <property type="match status" value="1"/>
</dbReference>
<dbReference type="InterPro" id="IPR004911">
    <property type="entry name" value="Interferon-induced_GILT"/>
</dbReference>
<keyword evidence="3" id="KW-0964">Secreted</keyword>
<name>A0A8H6YC18_9AGAR</name>
<keyword evidence="7" id="KW-1185">Reference proteome</keyword>
<comment type="subcellular location">
    <subcellularLocation>
        <location evidence="1">Secreted</location>
    </subcellularLocation>
</comment>
<organism evidence="6 7">
    <name type="scientific">Mycena sanguinolenta</name>
    <dbReference type="NCBI Taxonomy" id="230812"/>
    <lineage>
        <taxon>Eukaryota</taxon>
        <taxon>Fungi</taxon>
        <taxon>Dikarya</taxon>
        <taxon>Basidiomycota</taxon>
        <taxon>Agaricomycotina</taxon>
        <taxon>Agaricomycetes</taxon>
        <taxon>Agaricomycetidae</taxon>
        <taxon>Agaricales</taxon>
        <taxon>Marasmiineae</taxon>
        <taxon>Mycenaceae</taxon>
        <taxon>Mycena</taxon>
    </lineage>
</organism>
<dbReference type="EMBL" id="JACAZH010000011">
    <property type="protein sequence ID" value="KAF7355310.1"/>
    <property type="molecule type" value="Genomic_DNA"/>
</dbReference>
<dbReference type="PANTHER" id="PTHR13234">
    <property type="entry name" value="GAMMA-INTERFERON INDUCIBLE LYSOSOMAL THIOL REDUCTASE GILT"/>
    <property type="match status" value="1"/>
</dbReference>
<protein>
    <submittedName>
        <fullName evidence="6">Uncharacterized protein</fullName>
    </submittedName>
</protein>
<comment type="similarity">
    <text evidence="2">Belongs to the GILT family.</text>
</comment>